<dbReference type="InterPro" id="IPR001173">
    <property type="entry name" value="Glyco_trans_2-like"/>
</dbReference>
<dbReference type="Proteomes" id="UP000034163">
    <property type="component" value="Unassembled WGS sequence"/>
</dbReference>
<feature type="domain" description="Glycosyltransferase 2-like" evidence="1">
    <location>
        <begin position="4"/>
        <end position="131"/>
    </location>
</feature>
<protein>
    <submittedName>
        <fullName evidence="2">Glycosyl transferase family 2</fullName>
    </submittedName>
</protein>
<organism evidence="2 3">
    <name type="scientific">candidate division WWE3 bacterium GW2011_GWB1_41_6</name>
    <dbReference type="NCBI Taxonomy" id="1619112"/>
    <lineage>
        <taxon>Bacteria</taxon>
        <taxon>Katanobacteria</taxon>
    </lineage>
</organism>
<reference evidence="2 3" key="1">
    <citation type="journal article" date="2015" name="Nature">
        <title>rRNA introns, odd ribosomes, and small enigmatic genomes across a large radiation of phyla.</title>
        <authorList>
            <person name="Brown C.T."/>
            <person name="Hug L.A."/>
            <person name="Thomas B.C."/>
            <person name="Sharon I."/>
            <person name="Castelle C.J."/>
            <person name="Singh A."/>
            <person name="Wilkins M.J."/>
            <person name="Williams K.H."/>
            <person name="Banfield J.F."/>
        </authorList>
    </citation>
    <scope>NUCLEOTIDE SEQUENCE [LARGE SCALE GENOMIC DNA]</scope>
</reference>
<dbReference type="PANTHER" id="PTHR48090:SF7">
    <property type="entry name" value="RFBJ PROTEIN"/>
    <property type="match status" value="1"/>
</dbReference>
<proteinExistence type="predicted"/>
<keyword evidence="2" id="KW-0808">Transferase</keyword>
<evidence type="ECO:0000313" key="2">
    <source>
        <dbReference type="EMBL" id="KKS17447.1"/>
    </source>
</evidence>
<dbReference type="CDD" id="cd04179">
    <property type="entry name" value="DPM_DPG-synthase_like"/>
    <property type="match status" value="1"/>
</dbReference>
<sequence length="228" mass="25973">MKLSVVIPVYNEKTTLKEIIEKVKAVEGLDVEIILVDDASTDGSIGILRQIGNDQPDLKIFFKKTNEGKGAALRDGFKQTTGDYVIVQDADLEYDPQDYLKLIRGLEEENVSVVYGSRFSGNYEDMSSLHYWGNKLLTLVTNVLYGVLLTDMETCYKLLPGDFVRNINIRSSRFNFEPEITAKILKSKMRIREVPISYKGRSFSEGKKITWKDGISALYTLIKYRFVD</sequence>
<dbReference type="GO" id="GO:0016740">
    <property type="term" value="F:transferase activity"/>
    <property type="evidence" value="ECO:0007669"/>
    <property type="project" value="UniProtKB-KW"/>
</dbReference>
<gene>
    <name evidence="2" type="ORF">UU72_C0002G0030</name>
</gene>
<name>A0A0G0WZ67_UNCKA</name>
<dbReference type="SUPFAM" id="SSF53448">
    <property type="entry name" value="Nucleotide-diphospho-sugar transferases"/>
    <property type="match status" value="1"/>
</dbReference>
<dbReference type="PANTHER" id="PTHR48090">
    <property type="entry name" value="UNDECAPRENYL-PHOSPHATE 4-DEOXY-4-FORMAMIDO-L-ARABINOSE TRANSFERASE-RELATED"/>
    <property type="match status" value="1"/>
</dbReference>
<dbReference type="AlphaFoldDB" id="A0A0G0WZ67"/>
<dbReference type="Gene3D" id="3.90.550.10">
    <property type="entry name" value="Spore Coat Polysaccharide Biosynthesis Protein SpsA, Chain A"/>
    <property type="match status" value="1"/>
</dbReference>
<evidence type="ECO:0000313" key="3">
    <source>
        <dbReference type="Proteomes" id="UP000034163"/>
    </source>
</evidence>
<dbReference type="EMBL" id="LCBS01000002">
    <property type="protein sequence ID" value="KKS17447.1"/>
    <property type="molecule type" value="Genomic_DNA"/>
</dbReference>
<dbReference type="InterPro" id="IPR029044">
    <property type="entry name" value="Nucleotide-diphossugar_trans"/>
</dbReference>
<comment type="caution">
    <text evidence="2">The sequence shown here is derived from an EMBL/GenBank/DDBJ whole genome shotgun (WGS) entry which is preliminary data.</text>
</comment>
<dbReference type="InterPro" id="IPR050256">
    <property type="entry name" value="Glycosyltransferase_2"/>
</dbReference>
<evidence type="ECO:0000259" key="1">
    <source>
        <dbReference type="Pfam" id="PF00535"/>
    </source>
</evidence>
<dbReference type="Pfam" id="PF00535">
    <property type="entry name" value="Glycos_transf_2"/>
    <property type="match status" value="1"/>
</dbReference>
<accession>A0A0G0WZ67</accession>